<dbReference type="RefSeq" id="XP_024358930.1">
    <property type="nucleotide sequence ID" value="XM_024503162.2"/>
</dbReference>
<dbReference type="Gene3D" id="2.130.10.80">
    <property type="entry name" value="Galactose oxidase/kelch, beta-propeller"/>
    <property type="match status" value="1"/>
</dbReference>
<dbReference type="InterPro" id="IPR037293">
    <property type="entry name" value="Gal_Oxidase_central_sf"/>
</dbReference>
<dbReference type="Pfam" id="PF07250">
    <property type="entry name" value="Glyoxal_oxid_N"/>
    <property type="match status" value="1"/>
</dbReference>
<name>A0A2K1IQL1_PHYPA</name>
<dbReference type="InterPro" id="IPR015202">
    <property type="entry name" value="GO-like_E_set"/>
</dbReference>
<dbReference type="PANTHER" id="PTHR32208:SF98">
    <property type="entry name" value="GLYOXAL OXIDASE N-TERMINAL DOMAIN-CONTAINING PROTEIN"/>
    <property type="match status" value="1"/>
</dbReference>
<dbReference type="InterPro" id="IPR011043">
    <property type="entry name" value="Gal_Oxase/kelch_b-propeller"/>
</dbReference>
<dbReference type="EnsemblPlants" id="Pp3c21_3640V3.2">
    <property type="protein sequence ID" value="Pp3c21_3640V3.2"/>
    <property type="gene ID" value="Pp3c21_3640"/>
</dbReference>
<evidence type="ECO:0000256" key="1">
    <source>
        <dbReference type="ARBA" id="ARBA00022729"/>
    </source>
</evidence>
<organism evidence="4">
    <name type="scientific">Physcomitrium patens</name>
    <name type="common">Spreading-leaved earth moss</name>
    <name type="synonym">Physcomitrella patens</name>
    <dbReference type="NCBI Taxonomy" id="3218"/>
    <lineage>
        <taxon>Eukaryota</taxon>
        <taxon>Viridiplantae</taxon>
        <taxon>Streptophyta</taxon>
        <taxon>Embryophyta</taxon>
        <taxon>Bryophyta</taxon>
        <taxon>Bryophytina</taxon>
        <taxon>Bryopsida</taxon>
        <taxon>Funariidae</taxon>
        <taxon>Funariales</taxon>
        <taxon>Funariaceae</taxon>
        <taxon>Physcomitrium</taxon>
    </lineage>
</organism>
<dbReference type="KEGG" id="ppp:112274031"/>
<dbReference type="GeneID" id="112274031"/>
<dbReference type="Gramene" id="Pp3c21_3640V3.1">
    <property type="protein sequence ID" value="Pp3c21_3640V3.1"/>
    <property type="gene ID" value="Pp3c21_3640"/>
</dbReference>
<dbReference type="PaxDb" id="3218-PP1S27_70V6.1"/>
<proteinExistence type="predicted"/>
<dbReference type="Proteomes" id="UP000006727">
    <property type="component" value="Chromosome 21"/>
</dbReference>
<sequence>MDMIKLAGVPRLVAILVVMFSSYLQLSKAQGTWQILVGNAGIASMHTAITHYDTAILLDRTNIGASQIPLPNGQCRDNSQELVLKHDCTAHSVMLDTKTNSVRALWVQTDTWCSSGQFISDGTMVQTGGDYEGLYKIRRLTPCAANENCNWVESTTEALTDPRWYASNQLLPDGSRQIVVGGRNAFSYEFVPKRRTGEGAFALQLLRDTNTNQGDNMYPYVHLIPNGNLFIMANRDSIELDYTTNTVVKKFPTIPGEPRNYPSAGSSVLLPLDQANQFTLTEILVCGGARANAFTNSGAQYPASQSCGRIDVNAASPTWSMETMPMPRTMGDMVILPTGDVLIINGAEKGSQGWGKASAAILTPVLYATKNARARFTTLAAGTIPRVYHSTANLLSDGKVLVAGSNTHQYYTLTGQFPTELRVESYSPAYLAARSNNIRPTITTAPGTIRYGQTFPMTFTVGALQGALEVKMVNAPFVTHSYAMGQRMLNLKLTAPVSAPTVGAYSVVVTAPPSNVVAPSSYYMLFLVQDGIPGKAIWSLIR</sequence>
<evidence type="ECO:0000313" key="4">
    <source>
        <dbReference type="EMBL" id="PNR31563.1"/>
    </source>
</evidence>
<evidence type="ECO:0000259" key="3">
    <source>
        <dbReference type="Pfam" id="PF09118"/>
    </source>
</evidence>
<reference evidence="4 6" key="2">
    <citation type="journal article" date="2018" name="Plant J.">
        <title>The Physcomitrella patens chromosome-scale assembly reveals moss genome structure and evolution.</title>
        <authorList>
            <person name="Lang D."/>
            <person name="Ullrich K.K."/>
            <person name="Murat F."/>
            <person name="Fuchs J."/>
            <person name="Jenkins J."/>
            <person name="Haas F.B."/>
            <person name="Piednoel M."/>
            <person name="Gundlach H."/>
            <person name="Van Bel M."/>
            <person name="Meyberg R."/>
            <person name="Vives C."/>
            <person name="Morata J."/>
            <person name="Symeonidi A."/>
            <person name="Hiss M."/>
            <person name="Muchero W."/>
            <person name="Kamisugi Y."/>
            <person name="Saleh O."/>
            <person name="Blanc G."/>
            <person name="Decker E.L."/>
            <person name="van Gessel N."/>
            <person name="Grimwood J."/>
            <person name="Hayes R.D."/>
            <person name="Graham S.W."/>
            <person name="Gunter L.E."/>
            <person name="McDaniel S.F."/>
            <person name="Hoernstein S.N.W."/>
            <person name="Larsson A."/>
            <person name="Li F.W."/>
            <person name="Perroud P.F."/>
            <person name="Phillips J."/>
            <person name="Ranjan P."/>
            <person name="Rokshar D.S."/>
            <person name="Rothfels C.J."/>
            <person name="Schneider L."/>
            <person name="Shu S."/>
            <person name="Stevenson D.W."/>
            <person name="Thummler F."/>
            <person name="Tillich M."/>
            <person name="Villarreal Aguilar J.C."/>
            <person name="Widiez T."/>
            <person name="Wong G.K."/>
            <person name="Wymore A."/>
            <person name="Zhang Y."/>
            <person name="Zimmer A.D."/>
            <person name="Quatrano R.S."/>
            <person name="Mayer K.F.X."/>
            <person name="Goodstein D."/>
            <person name="Casacuberta J.M."/>
            <person name="Vandepoele K."/>
            <person name="Reski R."/>
            <person name="Cuming A.C."/>
            <person name="Tuskan G.A."/>
            <person name="Maumus F."/>
            <person name="Salse J."/>
            <person name="Schmutz J."/>
            <person name="Rensing S.A."/>
        </authorList>
    </citation>
    <scope>NUCLEOTIDE SEQUENCE [LARGE SCALE GENOMIC DNA]</scope>
    <source>
        <strain evidence="5 6">cv. Gransden 2004</strain>
    </source>
</reference>
<gene>
    <name evidence="5" type="primary">LOC112274031</name>
    <name evidence="4" type="ORF">PHYPA_025684</name>
</gene>
<dbReference type="EnsemblPlants" id="Pp3c21_3640V3.1">
    <property type="protein sequence ID" value="Pp3c21_3640V3.1"/>
    <property type="gene ID" value="Pp3c21_3640"/>
</dbReference>
<dbReference type="PANTHER" id="PTHR32208">
    <property type="entry name" value="SECRETED PROTEIN-RELATED"/>
    <property type="match status" value="1"/>
</dbReference>
<dbReference type="InterPro" id="IPR009880">
    <property type="entry name" value="Glyoxal_oxidase_N"/>
</dbReference>
<protein>
    <recommendedName>
        <fullName evidence="7">Galactose oxidase-like Early set domain-containing protein</fullName>
    </recommendedName>
</protein>
<dbReference type="SUPFAM" id="SSF50965">
    <property type="entry name" value="Galactose oxidase, central domain"/>
    <property type="match status" value="1"/>
</dbReference>
<dbReference type="Gramene" id="Pp3c21_3640V3.2">
    <property type="protein sequence ID" value="Pp3c21_3640V3.2"/>
    <property type="gene ID" value="Pp3c21_3640"/>
</dbReference>
<dbReference type="OrthoDB" id="2019572at2759"/>
<evidence type="ECO:0008006" key="7">
    <source>
        <dbReference type="Google" id="ProtNLM"/>
    </source>
</evidence>
<keyword evidence="6" id="KW-1185">Reference proteome</keyword>
<dbReference type="InterPro" id="IPR014756">
    <property type="entry name" value="Ig_E-set"/>
</dbReference>
<dbReference type="Gene3D" id="2.60.40.10">
    <property type="entry name" value="Immunoglobulins"/>
    <property type="match status" value="1"/>
</dbReference>
<accession>A0A2K1IQL1</accession>
<dbReference type="SUPFAM" id="SSF81296">
    <property type="entry name" value="E set domains"/>
    <property type="match status" value="1"/>
</dbReference>
<dbReference type="EMBL" id="ABEU02000021">
    <property type="protein sequence ID" value="PNR31563.1"/>
    <property type="molecule type" value="Genomic_DNA"/>
</dbReference>
<dbReference type="CDD" id="cd02851">
    <property type="entry name" value="E_set_GO_C"/>
    <property type="match status" value="1"/>
</dbReference>
<reference evidence="4 6" key="1">
    <citation type="journal article" date="2008" name="Science">
        <title>The Physcomitrella genome reveals evolutionary insights into the conquest of land by plants.</title>
        <authorList>
            <person name="Rensing S."/>
            <person name="Lang D."/>
            <person name="Zimmer A."/>
            <person name="Terry A."/>
            <person name="Salamov A."/>
            <person name="Shapiro H."/>
            <person name="Nishiyama T."/>
            <person name="Perroud P.-F."/>
            <person name="Lindquist E."/>
            <person name="Kamisugi Y."/>
            <person name="Tanahashi T."/>
            <person name="Sakakibara K."/>
            <person name="Fujita T."/>
            <person name="Oishi K."/>
            <person name="Shin-I T."/>
            <person name="Kuroki Y."/>
            <person name="Toyoda A."/>
            <person name="Suzuki Y."/>
            <person name="Hashimoto A."/>
            <person name="Yamaguchi K."/>
            <person name="Sugano A."/>
            <person name="Kohara Y."/>
            <person name="Fujiyama A."/>
            <person name="Anterola A."/>
            <person name="Aoki S."/>
            <person name="Ashton N."/>
            <person name="Barbazuk W.B."/>
            <person name="Barker E."/>
            <person name="Bennetzen J."/>
            <person name="Bezanilla M."/>
            <person name="Blankenship R."/>
            <person name="Cho S.H."/>
            <person name="Dutcher S."/>
            <person name="Estelle M."/>
            <person name="Fawcett J.A."/>
            <person name="Gundlach H."/>
            <person name="Hanada K."/>
            <person name="Heyl A."/>
            <person name="Hicks K.A."/>
            <person name="Hugh J."/>
            <person name="Lohr M."/>
            <person name="Mayer K."/>
            <person name="Melkozernov A."/>
            <person name="Murata T."/>
            <person name="Nelson D."/>
            <person name="Pils B."/>
            <person name="Prigge M."/>
            <person name="Reiss B."/>
            <person name="Renner T."/>
            <person name="Rombauts S."/>
            <person name="Rushton P."/>
            <person name="Sanderfoot A."/>
            <person name="Schween G."/>
            <person name="Shiu S.-H."/>
            <person name="Stueber K."/>
            <person name="Theodoulou F.L."/>
            <person name="Tu H."/>
            <person name="Van de Peer Y."/>
            <person name="Verrier P.J."/>
            <person name="Waters E."/>
            <person name="Wood A."/>
            <person name="Yang L."/>
            <person name="Cove D."/>
            <person name="Cuming A."/>
            <person name="Hasebe M."/>
            <person name="Lucas S."/>
            <person name="Mishler D.B."/>
            <person name="Reski R."/>
            <person name="Grigoriev I."/>
            <person name="Quatrano R.S."/>
            <person name="Boore J.L."/>
        </authorList>
    </citation>
    <scope>NUCLEOTIDE SEQUENCE [LARGE SCALE GENOMIC DNA]</scope>
    <source>
        <strain evidence="5 6">cv. Gransden 2004</strain>
    </source>
</reference>
<reference evidence="5" key="3">
    <citation type="submission" date="2020-12" db="UniProtKB">
        <authorList>
            <consortium name="EnsemblPlants"/>
        </authorList>
    </citation>
    <scope>IDENTIFICATION</scope>
</reference>
<dbReference type="AlphaFoldDB" id="A0A2K1IQL1"/>
<dbReference type="STRING" id="3218.A0A2K1IQL1"/>
<feature type="domain" description="Galactose oxidase-like Early set" evidence="3">
    <location>
        <begin position="439"/>
        <end position="538"/>
    </location>
</feature>
<dbReference type="InterPro" id="IPR013783">
    <property type="entry name" value="Ig-like_fold"/>
</dbReference>
<evidence type="ECO:0000313" key="6">
    <source>
        <dbReference type="Proteomes" id="UP000006727"/>
    </source>
</evidence>
<keyword evidence="1" id="KW-0732">Signal</keyword>
<evidence type="ECO:0000259" key="2">
    <source>
        <dbReference type="Pfam" id="PF07250"/>
    </source>
</evidence>
<evidence type="ECO:0000313" key="5">
    <source>
        <dbReference type="EnsemblPlants" id="Pp3c21_3640V3.1"/>
    </source>
</evidence>
<feature type="domain" description="Glyoxal oxidase N-terminal" evidence="2">
    <location>
        <begin position="45"/>
        <end position="430"/>
    </location>
</feature>
<dbReference type="Pfam" id="PF09118">
    <property type="entry name" value="GO-like_E_set"/>
    <property type="match status" value="1"/>
</dbReference>